<keyword evidence="8 11" id="KW-0378">Hydrolase</keyword>
<dbReference type="GO" id="GO:0043822">
    <property type="term" value="F:ribonuclease M5 activity"/>
    <property type="evidence" value="ECO:0007669"/>
    <property type="project" value="UniProtKB-UniRule"/>
</dbReference>
<evidence type="ECO:0000256" key="9">
    <source>
        <dbReference type="ARBA" id="ARBA00022842"/>
    </source>
</evidence>
<dbReference type="OrthoDB" id="9791329at2"/>
<evidence type="ECO:0000256" key="10">
    <source>
        <dbReference type="ARBA" id="ARBA00022884"/>
    </source>
</evidence>
<feature type="domain" description="Toprim" evidence="13">
    <location>
        <begin position="3"/>
        <end position="86"/>
    </location>
</feature>
<keyword evidence="4 11" id="KW-0540">Nuclease</keyword>
<dbReference type="InterPro" id="IPR004466">
    <property type="entry name" value="RNase_M5"/>
</dbReference>
<evidence type="ECO:0000256" key="12">
    <source>
        <dbReference type="NCBIfam" id="TIGR00334"/>
    </source>
</evidence>
<comment type="subcellular location">
    <subcellularLocation>
        <location evidence="11">Cytoplasm</location>
    </subcellularLocation>
</comment>
<evidence type="ECO:0000256" key="6">
    <source>
        <dbReference type="ARBA" id="ARBA00022730"/>
    </source>
</evidence>
<dbReference type="SUPFAM" id="SSF110455">
    <property type="entry name" value="Toprim domain"/>
    <property type="match status" value="1"/>
</dbReference>
<dbReference type="PROSITE" id="PS50880">
    <property type="entry name" value="TOPRIM"/>
    <property type="match status" value="1"/>
</dbReference>
<dbReference type="InterPro" id="IPR006171">
    <property type="entry name" value="TOPRIM_dom"/>
</dbReference>
<dbReference type="PANTHER" id="PTHR39156">
    <property type="entry name" value="RIBONUCLEASE M5"/>
    <property type="match status" value="1"/>
</dbReference>
<comment type="caution">
    <text evidence="14">The sequence shown here is derived from an EMBL/GenBank/DDBJ whole genome shotgun (WGS) entry which is preliminary data.</text>
</comment>
<dbReference type="NCBIfam" id="TIGR00334">
    <property type="entry name" value="5S_RNA_mat_M5"/>
    <property type="match status" value="1"/>
</dbReference>
<dbReference type="EC" id="3.1.26.8" evidence="11 12"/>
<name>A0A562JC69_9FIRM</name>
<keyword evidence="15" id="KW-1185">Reference proteome</keyword>
<proteinExistence type="inferred from homology"/>
<dbReference type="GO" id="GO:0006364">
    <property type="term" value="P:rRNA processing"/>
    <property type="evidence" value="ECO:0007669"/>
    <property type="project" value="UniProtKB-UniRule"/>
</dbReference>
<dbReference type="SMART" id="SM00493">
    <property type="entry name" value="TOPRIM"/>
    <property type="match status" value="1"/>
</dbReference>
<reference evidence="14 15" key="1">
    <citation type="submission" date="2019-07" db="EMBL/GenBank/DDBJ databases">
        <title>Genomic Encyclopedia of Type Strains, Phase I: the one thousand microbial genomes (KMG-I) project.</title>
        <authorList>
            <person name="Kyrpides N."/>
        </authorList>
    </citation>
    <scope>NUCLEOTIDE SEQUENCE [LARGE SCALE GENOMIC DNA]</scope>
    <source>
        <strain evidence="14 15">DSM 13558</strain>
    </source>
</reference>
<dbReference type="InterPro" id="IPR034141">
    <property type="entry name" value="TOPRIM_RNase_M5-like"/>
</dbReference>
<sequence length="187" mass="20708">MIKEIIVVEGKSDISAVKKAVDAQVIATSGLGINDQIIKTIKKASKNKGIIILTDPDYPGKKIRNILSSEIENCKHAFIPRNLANKDGDIGVENASPEVIREALENARAEISENIQEFSNSDMVYYELLGNEDASKRRGLLGDELGIGYCSAKQFLKRLNTFGITREELEEAIIKIENSKIDKETDK</sequence>
<dbReference type="Pfam" id="PF13331">
    <property type="entry name" value="DUF4093"/>
    <property type="match status" value="1"/>
</dbReference>
<evidence type="ECO:0000256" key="8">
    <source>
        <dbReference type="ARBA" id="ARBA00022801"/>
    </source>
</evidence>
<comment type="catalytic activity">
    <reaction evidence="11">
        <text>Endonucleolytic cleavage of RNA, removing 21 and 42 nucleotides, respectively, from the 5'- and 3'-termini of a 5S-rRNA precursor.</text>
        <dbReference type="EC" id="3.1.26.8"/>
    </reaction>
</comment>
<evidence type="ECO:0000256" key="2">
    <source>
        <dbReference type="ARBA" id="ARBA00022517"/>
    </source>
</evidence>
<dbReference type="Proteomes" id="UP000315343">
    <property type="component" value="Unassembled WGS sequence"/>
</dbReference>
<dbReference type="Pfam" id="PF01751">
    <property type="entry name" value="Toprim"/>
    <property type="match status" value="1"/>
</dbReference>
<protein>
    <recommendedName>
        <fullName evidence="11 12">Ribonuclease M5</fullName>
        <ecNumber evidence="11 12">3.1.26.8</ecNumber>
    </recommendedName>
    <alternativeName>
        <fullName evidence="11">RNase M5</fullName>
    </alternativeName>
    <alternativeName>
        <fullName evidence="11">Ribosomal RNA terminal maturase M5</fullName>
    </alternativeName>
</protein>
<comment type="function">
    <text evidence="11">Required for correct processing of both the 5' and 3' ends of 5S rRNA precursor. Cleaves both sides of a double-stranded region yielding mature 5S rRNA in one step.</text>
</comment>
<dbReference type="CDD" id="cd01027">
    <property type="entry name" value="TOPRIM_RNase_M5_like"/>
    <property type="match status" value="1"/>
</dbReference>
<evidence type="ECO:0000256" key="5">
    <source>
        <dbReference type="ARBA" id="ARBA00022723"/>
    </source>
</evidence>
<dbReference type="InterPro" id="IPR025156">
    <property type="entry name" value="RNase_M5_C"/>
</dbReference>
<dbReference type="AlphaFoldDB" id="A0A562JC69"/>
<keyword evidence="7 11" id="KW-0255">Endonuclease</keyword>
<dbReference type="Gene3D" id="3.40.1360.10">
    <property type="match status" value="1"/>
</dbReference>
<evidence type="ECO:0000259" key="13">
    <source>
        <dbReference type="PROSITE" id="PS50880"/>
    </source>
</evidence>
<gene>
    <name evidence="11" type="primary">rnmV</name>
    <name evidence="14" type="ORF">LY60_01624</name>
</gene>
<evidence type="ECO:0000256" key="1">
    <source>
        <dbReference type="ARBA" id="ARBA00022490"/>
    </source>
</evidence>
<keyword evidence="10 11" id="KW-0694">RNA-binding</keyword>
<keyword evidence="6 11" id="KW-0699">rRNA-binding</keyword>
<dbReference type="FunFam" id="3.40.1360.10:FF:000006">
    <property type="entry name" value="Ribonuclease M5"/>
    <property type="match status" value="1"/>
</dbReference>
<evidence type="ECO:0000313" key="14">
    <source>
        <dbReference type="EMBL" id="TWH80364.1"/>
    </source>
</evidence>
<evidence type="ECO:0000256" key="3">
    <source>
        <dbReference type="ARBA" id="ARBA00022552"/>
    </source>
</evidence>
<dbReference type="RefSeq" id="WP_145082182.1">
    <property type="nucleotide sequence ID" value="NZ_DAMBUX010000001.1"/>
</dbReference>
<accession>A0A562JC69</accession>
<keyword evidence="1 11" id="KW-0963">Cytoplasm</keyword>
<keyword evidence="5" id="KW-0479">Metal-binding</keyword>
<keyword evidence="3 11" id="KW-0698">rRNA processing</keyword>
<dbReference type="PANTHER" id="PTHR39156:SF1">
    <property type="entry name" value="RIBONUCLEASE M5"/>
    <property type="match status" value="1"/>
</dbReference>
<keyword evidence="2 11" id="KW-0690">Ribosome biogenesis</keyword>
<comment type="similarity">
    <text evidence="11">Belongs to the ribonuclease M5 family.</text>
</comment>
<evidence type="ECO:0000313" key="15">
    <source>
        <dbReference type="Proteomes" id="UP000315343"/>
    </source>
</evidence>
<dbReference type="HAMAP" id="MF_01469">
    <property type="entry name" value="RNase_M5"/>
    <property type="match status" value="1"/>
</dbReference>
<organism evidence="14 15">
    <name type="scientific">Sedimentibacter saalensis</name>
    <dbReference type="NCBI Taxonomy" id="130788"/>
    <lineage>
        <taxon>Bacteria</taxon>
        <taxon>Bacillati</taxon>
        <taxon>Bacillota</taxon>
        <taxon>Tissierellia</taxon>
        <taxon>Sedimentibacter</taxon>
    </lineage>
</organism>
<dbReference type="GO" id="GO:0019843">
    <property type="term" value="F:rRNA binding"/>
    <property type="evidence" value="ECO:0007669"/>
    <property type="project" value="UniProtKB-KW"/>
</dbReference>
<dbReference type="EMBL" id="VLKH01000004">
    <property type="protein sequence ID" value="TWH80364.1"/>
    <property type="molecule type" value="Genomic_DNA"/>
</dbReference>
<dbReference type="GO" id="GO:0005737">
    <property type="term" value="C:cytoplasm"/>
    <property type="evidence" value="ECO:0007669"/>
    <property type="project" value="UniProtKB-SubCell"/>
</dbReference>
<evidence type="ECO:0000256" key="11">
    <source>
        <dbReference type="HAMAP-Rule" id="MF_01469"/>
    </source>
</evidence>
<keyword evidence="9" id="KW-0460">Magnesium</keyword>
<evidence type="ECO:0000256" key="7">
    <source>
        <dbReference type="ARBA" id="ARBA00022759"/>
    </source>
</evidence>
<evidence type="ECO:0000256" key="4">
    <source>
        <dbReference type="ARBA" id="ARBA00022722"/>
    </source>
</evidence>
<dbReference type="GO" id="GO:0046872">
    <property type="term" value="F:metal ion binding"/>
    <property type="evidence" value="ECO:0007669"/>
    <property type="project" value="UniProtKB-KW"/>
</dbReference>